<dbReference type="PROSITE" id="PS00925">
    <property type="entry name" value="OLEEI"/>
    <property type="match status" value="1"/>
</dbReference>
<accession>A0AAW2DMG4</accession>
<sequence>MAIDKERENQVYIAKLAEQAERYDEMVDAMTKVANMDVELSVEERNLLSVAYKNVVGARRASWRILSSLEQKEESKGNDLNVKRIKNYRHEIESELSRVCADIIALIDEHLIPSCSVGESPVFFYKMKGDYYRYLAEFRADNERKETADLSMKAYQAASTTAEAELPPTHPIRLGLALNFSVFYYEIMNSPERACALAKQAFDEAISELDSLSEESYKDSTLIMQLLRDNLTLWTSDIPENEELKSPSKEEKKTSRKMAKSIISLASALCFLSLLGFAHCDSLFSVEGKVYCDTCRIQFVTRVSEYMKDATVGIECRDREGGSITHSGTAVTDATGSYKLAVEEEHEEDICAVSLIKSANPDCSEVSKDPFLKKSARVSLTSNNGISSPVRLANPLGFLKKEALPQCAEVLKELGLTASDIL</sequence>
<dbReference type="GO" id="GO:0005615">
    <property type="term" value="C:extracellular space"/>
    <property type="evidence" value="ECO:0007669"/>
    <property type="project" value="InterPro"/>
</dbReference>
<evidence type="ECO:0000256" key="1">
    <source>
        <dbReference type="ARBA" id="ARBA00006141"/>
    </source>
</evidence>
<dbReference type="PANTHER" id="PTHR18860">
    <property type="entry name" value="14-3-3 PROTEIN"/>
    <property type="match status" value="1"/>
</dbReference>
<keyword evidence="6" id="KW-1185">Reference proteome</keyword>
<dbReference type="PROSITE" id="PS00796">
    <property type="entry name" value="1433_1"/>
    <property type="match status" value="1"/>
</dbReference>
<reference evidence="5 6" key="1">
    <citation type="submission" date="2024-01" db="EMBL/GenBank/DDBJ databases">
        <title>A telomere-to-telomere, gap-free genome of sweet tea (Lithocarpus litseifolius).</title>
        <authorList>
            <person name="Zhou J."/>
        </authorList>
    </citation>
    <scope>NUCLEOTIDE SEQUENCE [LARGE SCALE GENOMIC DNA]</scope>
    <source>
        <strain evidence="5">Zhou-2022a</strain>
        <tissue evidence="5">Leaf</tissue>
    </source>
</reference>
<dbReference type="FunFam" id="1.20.190.20:FF:000002">
    <property type="entry name" value="14-3-3 protein epsilon"/>
    <property type="match status" value="1"/>
</dbReference>
<evidence type="ECO:0000259" key="4">
    <source>
        <dbReference type="SMART" id="SM00101"/>
    </source>
</evidence>
<dbReference type="InterPro" id="IPR006040">
    <property type="entry name" value="Allergen_Ole_e_I_CS"/>
</dbReference>
<dbReference type="Gene3D" id="1.20.190.20">
    <property type="entry name" value="14-3-3 domain"/>
    <property type="match status" value="1"/>
</dbReference>
<comment type="caution">
    <text evidence="5">The sequence shown here is derived from an EMBL/GenBank/DDBJ whole genome shotgun (WGS) entry which is preliminary data.</text>
</comment>
<feature type="domain" description="14-3-3" evidence="4">
    <location>
        <begin position="7"/>
        <end position="250"/>
    </location>
</feature>
<dbReference type="Pfam" id="PF01190">
    <property type="entry name" value="Pollen_Ole_e_1"/>
    <property type="match status" value="1"/>
</dbReference>
<dbReference type="SMART" id="SM00101">
    <property type="entry name" value="14_3_3"/>
    <property type="match status" value="1"/>
</dbReference>
<protein>
    <recommendedName>
        <fullName evidence="4">14-3-3 domain-containing protein</fullName>
    </recommendedName>
</protein>
<dbReference type="SUPFAM" id="SSF48445">
    <property type="entry name" value="14-3-3 protein"/>
    <property type="match status" value="1"/>
</dbReference>
<proteinExistence type="inferred from homology"/>
<dbReference type="PROSITE" id="PS00797">
    <property type="entry name" value="1433_2"/>
    <property type="match status" value="1"/>
</dbReference>
<dbReference type="Proteomes" id="UP001459277">
    <property type="component" value="Unassembled WGS sequence"/>
</dbReference>
<evidence type="ECO:0000313" key="5">
    <source>
        <dbReference type="EMBL" id="KAL0011309.1"/>
    </source>
</evidence>
<organism evidence="5 6">
    <name type="scientific">Lithocarpus litseifolius</name>
    <dbReference type="NCBI Taxonomy" id="425828"/>
    <lineage>
        <taxon>Eukaryota</taxon>
        <taxon>Viridiplantae</taxon>
        <taxon>Streptophyta</taxon>
        <taxon>Embryophyta</taxon>
        <taxon>Tracheophyta</taxon>
        <taxon>Spermatophyta</taxon>
        <taxon>Magnoliopsida</taxon>
        <taxon>eudicotyledons</taxon>
        <taxon>Gunneridae</taxon>
        <taxon>Pentapetalae</taxon>
        <taxon>rosids</taxon>
        <taxon>fabids</taxon>
        <taxon>Fagales</taxon>
        <taxon>Fagaceae</taxon>
        <taxon>Lithocarpus</taxon>
    </lineage>
</organism>
<dbReference type="InterPro" id="IPR000308">
    <property type="entry name" value="14-3-3"/>
</dbReference>
<dbReference type="AlphaFoldDB" id="A0AAW2DMG4"/>
<dbReference type="InterPro" id="IPR023409">
    <property type="entry name" value="14-3-3_CS"/>
</dbReference>
<evidence type="ECO:0000256" key="3">
    <source>
        <dbReference type="RuleBase" id="RU003466"/>
    </source>
</evidence>
<evidence type="ECO:0000313" key="6">
    <source>
        <dbReference type="Proteomes" id="UP001459277"/>
    </source>
</evidence>
<dbReference type="EMBL" id="JAZDWU010000002">
    <property type="protein sequence ID" value="KAL0011309.1"/>
    <property type="molecule type" value="Genomic_DNA"/>
</dbReference>
<dbReference type="InterPro" id="IPR023410">
    <property type="entry name" value="14-3-3_domain"/>
</dbReference>
<dbReference type="PRINTS" id="PR00305">
    <property type="entry name" value="1433ZETA"/>
</dbReference>
<comment type="similarity">
    <text evidence="2">Belongs to the Ole e I family.</text>
</comment>
<dbReference type="InterPro" id="IPR036815">
    <property type="entry name" value="14-3-3_dom_sf"/>
</dbReference>
<evidence type="ECO:0000256" key="2">
    <source>
        <dbReference type="ARBA" id="ARBA00010049"/>
    </source>
</evidence>
<gene>
    <name evidence="5" type="ORF">SO802_006417</name>
</gene>
<dbReference type="Pfam" id="PF00244">
    <property type="entry name" value="14-3-3"/>
    <property type="match status" value="1"/>
</dbReference>
<comment type="similarity">
    <text evidence="1 3">Belongs to the 14-3-3 family.</text>
</comment>
<name>A0AAW2DMG4_9ROSI</name>